<dbReference type="GO" id="GO:0032981">
    <property type="term" value="P:mitochondrial respiratory chain complex I assembly"/>
    <property type="evidence" value="ECO:0007669"/>
    <property type="project" value="TreeGrafter"/>
</dbReference>
<feature type="compositionally biased region" description="Basic and acidic residues" evidence="1">
    <location>
        <begin position="281"/>
        <end position="307"/>
    </location>
</feature>
<gene>
    <name evidence="2" type="ORF">BOKJ2_LOCUS8027</name>
</gene>
<name>A0A811KU87_9BILA</name>
<comment type="caution">
    <text evidence="2">The sequence shown here is derived from an EMBL/GenBank/DDBJ whole genome shotgun (WGS) entry which is preliminary data.</text>
</comment>
<accession>A0A811KU87</accession>
<dbReference type="InterPro" id="IPR036748">
    <property type="entry name" value="MTH938-like_sf"/>
</dbReference>
<reference evidence="2" key="1">
    <citation type="submission" date="2020-09" db="EMBL/GenBank/DDBJ databases">
        <authorList>
            <person name="Kikuchi T."/>
        </authorList>
    </citation>
    <scope>NUCLEOTIDE SEQUENCE</scope>
    <source>
        <strain evidence="2">SH1</strain>
    </source>
</reference>
<dbReference type="InterPro" id="IPR007523">
    <property type="entry name" value="NDUFAF3/AAMDC"/>
</dbReference>
<dbReference type="PANTHER" id="PTHR21192:SF2">
    <property type="entry name" value="NADH DEHYDROGENASE [UBIQUINONE] 1 ALPHA SUBCOMPLEX ASSEMBLY FACTOR 3"/>
    <property type="match status" value="1"/>
</dbReference>
<evidence type="ECO:0000256" key="1">
    <source>
        <dbReference type="SAM" id="MobiDB-lite"/>
    </source>
</evidence>
<protein>
    <recommendedName>
        <fullName evidence="4">NADH dehydrogenase [ubiquinone] 1 alpha subcomplex assembly factor 3</fullName>
    </recommendedName>
</protein>
<dbReference type="Gene3D" id="3.40.1230.10">
    <property type="entry name" value="MTH938-like"/>
    <property type="match status" value="1"/>
</dbReference>
<feature type="compositionally biased region" description="Basic and acidic residues" evidence="1">
    <location>
        <begin position="257"/>
        <end position="268"/>
    </location>
</feature>
<dbReference type="EMBL" id="CAJFDH010000004">
    <property type="protein sequence ID" value="CAD5218817.1"/>
    <property type="molecule type" value="Genomic_DNA"/>
</dbReference>
<dbReference type="OrthoDB" id="20681at2759"/>
<dbReference type="Proteomes" id="UP000783686">
    <property type="component" value="Unassembled WGS sequence"/>
</dbReference>
<organism evidence="2 3">
    <name type="scientific">Bursaphelenchus okinawaensis</name>
    <dbReference type="NCBI Taxonomy" id="465554"/>
    <lineage>
        <taxon>Eukaryota</taxon>
        <taxon>Metazoa</taxon>
        <taxon>Ecdysozoa</taxon>
        <taxon>Nematoda</taxon>
        <taxon>Chromadorea</taxon>
        <taxon>Rhabditida</taxon>
        <taxon>Tylenchina</taxon>
        <taxon>Tylenchomorpha</taxon>
        <taxon>Aphelenchoidea</taxon>
        <taxon>Aphelenchoididae</taxon>
        <taxon>Bursaphelenchus</taxon>
    </lineage>
</organism>
<dbReference type="Pfam" id="PF04430">
    <property type="entry name" value="DUF498"/>
    <property type="match status" value="1"/>
</dbReference>
<proteinExistence type="predicted"/>
<dbReference type="EMBL" id="CAJFCW020000004">
    <property type="protein sequence ID" value="CAG9111839.1"/>
    <property type="molecule type" value="Genomic_DNA"/>
</dbReference>
<dbReference type="AlphaFoldDB" id="A0A811KU87"/>
<keyword evidence="3" id="KW-1185">Reference proteome</keyword>
<evidence type="ECO:0008006" key="4">
    <source>
        <dbReference type="Google" id="ProtNLM"/>
    </source>
</evidence>
<evidence type="ECO:0000313" key="2">
    <source>
        <dbReference type="EMBL" id="CAD5218817.1"/>
    </source>
</evidence>
<feature type="region of interest" description="Disordered" evidence="1">
    <location>
        <begin position="257"/>
        <end position="307"/>
    </location>
</feature>
<dbReference type="PANTHER" id="PTHR21192">
    <property type="entry name" value="NUCLEAR PROTEIN E3-3"/>
    <property type="match status" value="1"/>
</dbReference>
<evidence type="ECO:0000313" key="3">
    <source>
        <dbReference type="Proteomes" id="UP000614601"/>
    </source>
</evidence>
<sequence>MLLKRIPLTSIAARRYAKGDAPLHENLMNVPTGKSDVGFSTRLTYLSKEVTDSYVGIRGMSAIGFRLYDFNFLWGPIAVFPTVAVSWKVCRPEDINEESLGLFFALRPKLDVLVLGVGARKNLDIVRRNVAKLSSKYRVGIELLVSEEAVTTFNYLNEERRYVAGAFFPQEDLKVSEEENVQSLAMHQSRDHLPGNPLFSTLCNPFNEPQGILNRMYGENDKSREAMEMVTKIREMDMEIKRAKRLERYQREEEQLRRPMITRGEDGKFIIGDNNPRQTNRLRESREDEVTRRLLEGDSGDKKKKDE</sequence>
<dbReference type="GO" id="GO:0005743">
    <property type="term" value="C:mitochondrial inner membrane"/>
    <property type="evidence" value="ECO:0007669"/>
    <property type="project" value="TreeGrafter"/>
</dbReference>
<dbReference type="SUPFAM" id="SSF64076">
    <property type="entry name" value="MTH938-like"/>
    <property type="match status" value="1"/>
</dbReference>
<dbReference type="Proteomes" id="UP000614601">
    <property type="component" value="Unassembled WGS sequence"/>
</dbReference>